<feature type="chain" id="PRO_5037665481" evidence="2">
    <location>
        <begin position="28"/>
        <end position="420"/>
    </location>
</feature>
<feature type="compositionally biased region" description="Gly residues" evidence="1">
    <location>
        <begin position="333"/>
        <end position="344"/>
    </location>
</feature>
<reference evidence="5" key="1">
    <citation type="submission" date="2022-11" db="UniProtKB">
        <authorList>
            <consortium name="WormBaseParasite"/>
        </authorList>
    </citation>
    <scope>IDENTIFICATION</scope>
</reference>
<feature type="domain" description="SXP/RAL-2 family protein Ani s 5-like cation-binding" evidence="3">
    <location>
        <begin position="172"/>
        <end position="267"/>
    </location>
</feature>
<sequence length="420" mass="45088">MGLLPQTLASLLIVLLISLQAPNFGGSQVVAPTSSQSNEGPEHNSPEATDKPRSNSLEHTDKPGVHSVEDGDDVPPKKVIGNNPLSRLHNDNGFGAIHGDLGEKSPPKNHPDNRPFVAATDVSENDSQESGLRKKREANPEDVREFYNLTKISQQAMVELLDVLNSTQKWQLIRIVSNVSLSKNQIEQQADAWVSNQGSAIQEAYELYKQTLQALSTEMQVIHSQIAQNLSVEAKKVDADLIAILTNNDLNMLEQCEEARAVLANTTQQVKHELETAFGPLPGSYYGHRRGGAGGRGHNHRGHQRRFGGNSQGQRFGPNPFGQGDPQSASNRGGRGGRLMGGGTNNNYNSQRGYGGGFEGGPQNFEGQPSGRFGGPAGFNGGRQQGSGFVAGQTDWALQGNGGYGGAQPRGYAPAENSYY</sequence>
<evidence type="ECO:0000313" key="5">
    <source>
        <dbReference type="WBParaSite" id="jg15890.1"/>
    </source>
</evidence>
<name>A0A915D4S3_9BILA</name>
<feature type="compositionally biased region" description="Basic and acidic residues" evidence="1">
    <location>
        <begin position="40"/>
        <end position="69"/>
    </location>
</feature>
<dbReference type="InterPro" id="IPR052823">
    <property type="entry name" value="SXP/RAL-2_related"/>
</dbReference>
<keyword evidence="2" id="KW-0732">Signal</keyword>
<feature type="compositionally biased region" description="Basic and acidic residues" evidence="1">
    <location>
        <begin position="100"/>
        <end position="113"/>
    </location>
</feature>
<feature type="compositionally biased region" description="Basic residues" evidence="1">
    <location>
        <begin position="290"/>
        <end position="306"/>
    </location>
</feature>
<dbReference type="AlphaFoldDB" id="A0A915D4S3"/>
<dbReference type="Pfam" id="PF02520">
    <property type="entry name" value="ANIS5_cation-bd"/>
    <property type="match status" value="1"/>
</dbReference>
<dbReference type="Proteomes" id="UP000887574">
    <property type="component" value="Unplaced"/>
</dbReference>
<evidence type="ECO:0000256" key="1">
    <source>
        <dbReference type="SAM" id="MobiDB-lite"/>
    </source>
</evidence>
<feature type="signal peptide" evidence="2">
    <location>
        <begin position="1"/>
        <end position="27"/>
    </location>
</feature>
<feature type="region of interest" description="Disordered" evidence="1">
    <location>
        <begin position="290"/>
        <end position="370"/>
    </location>
</feature>
<dbReference type="PANTHER" id="PTHR21593">
    <property type="entry name" value="PRION-LIKE- Q/N-RICH -DOMAIN-BEARING PROTEIN PROTEIN"/>
    <property type="match status" value="1"/>
</dbReference>
<dbReference type="PANTHER" id="PTHR21593:SF36">
    <property type="entry name" value="DUF148 DOMAIN-CONTAINING PROTEIN-RELATED"/>
    <property type="match status" value="1"/>
</dbReference>
<dbReference type="WBParaSite" id="jg15890.1">
    <property type="protein sequence ID" value="jg15890.1"/>
    <property type="gene ID" value="jg15890"/>
</dbReference>
<organism evidence="4 5">
    <name type="scientific">Ditylenchus dipsaci</name>
    <dbReference type="NCBI Taxonomy" id="166011"/>
    <lineage>
        <taxon>Eukaryota</taxon>
        <taxon>Metazoa</taxon>
        <taxon>Ecdysozoa</taxon>
        <taxon>Nematoda</taxon>
        <taxon>Chromadorea</taxon>
        <taxon>Rhabditida</taxon>
        <taxon>Tylenchina</taxon>
        <taxon>Tylenchomorpha</taxon>
        <taxon>Sphaerularioidea</taxon>
        <taxon>Anguinidae</taxon>
        <taxon>Anguininae</taxon>
        <taxon>Ditylenchus</taxon>
    </lineage>
</organism>
<keyword evidence="4" id="KW-1185">Reference proteome</keyword>
<evidence type="ECO:0000259" key="3">
    <source>
        <dbReference type="Pfam" id="PF02520"/>
    </source>
</evidence>
<dbReference type="InterPro" id="IPR003677">
    <property type="entry name" value="ANIS5_cation-bd"/>
</dbReference>
<protein>
    <submittedName>
        <fullName evidence="5">SXP/RAL-2 family protein Ani s 5-like cation-binding domain-containing protein</fullName>
    </submittedName>
</protein>
<accession>A0A915D4S3</accession>
<evidence type="ECO:0000256" key="2">
    <source>
        <dbReference type="SAM" id="SignalP"/>
    </source>
</evidence>
<proteinExistence type="predicted"/>
<feature type="compositionally biased region" description="Polar residues" evidence="1">
    <location>
        <begin position="30"/>
        <end position="39"/>
    </location>
</feature>
<evidence type="ECO:0000313" key="4">
    <source>
        <dbReference type="Proteomes" id="UP000887574"/>
    </source>
</evidence>
<feature type="region of interest" description="Disordered" evidence="1">
    <location>
        <begin position="399"/>
        <end position="420"/>
    </location>
</feature>
<feature type="region of interest" description="Disordered" evidence="1">
    <location>
        <begin position="30"/>
        <end position="139"/>
    </location>
</feature>